<evidence type="ECO:0000313" key="1">
    <source>
        <dbReference type="EMBL" id="AAQ58922.1"/>
    </source>
</evidence>
<proteinExistence type="predicted"/>
<reference evidence="1 2" key="1">
    <citation type="journal article" date="2003" name="Proc. Natl. Acad. Sci. U.S.A.">
        <title>The complete genome sequence of Chromobacterium violaceum reveals remarkable and exploitable bacterial adaptability.</title>
        <authorList>
            <person name="Vasconcelos A.T.R."/>
            <person name="de Almeida D.F."/>
            <person name="Almeida F.C."/>
            <person name="de Almeida L.G.P."/>
            <person name="de Almeida R."/>
            <person name="Goncalves J.A.A."/>
            <person name="Andrade E.M."/>
            <person name="Antonio R.V."/>
            <person name="Araripe J."/>
            <person name="de Araujo M.F.F."/>
            <person name="Filho S.A."/>
            <person name="Azevedo V."/>
            <person name="Batista A.J."/>
            <person name="Bataus L.A.M."/>
            <person name="Batista J.S."/>
            <person name="Belo A."/>
            <person name="vander Berg C."/>
            <person name="Blamey J."/>
            <person name="Bogo M."/>
            <person name="Bonato S."/>
            <person name="Bordignon J."/>
            <person name="Brito C.A."/>
            <person name="Brocchi M."/>
            <person name="Burity H.A."/>
            <person name="Camargo A.A."/>
            <person name="Cardoso D.D.P."/>
            <person name="Carneiro N.P."/>
            <person name="Carraro D.M."/>
            <person name="Carvalho C.M.B."/>
            <person name="Cascardo J.C.M."/>
            <person name="Cavada B.S."/>
            <person name="Chueire L.M.O."/>
            <person name="Pasa T.B.C."/>
            <person name="Duran N."/>
            <person name="Fagundes N."/>
            <person name="Falcao C.L."/>
            <person name="Fantinatti F."/>
            <person name="Farias I.P."/>
            <person name="Felipe M.S.S."/>
            <person name="Ferrari L.P."/>
            <person name="Ferro J.A."/>
            <person name="Ferro M.I.T."/>
            <person name="Franco G.R."/>
            <person name="Freitas N.S.A."/>
            <person name="Furlan L.R."/>
            <person name="Gazzinelli R.T."/>
            <person name="Gomes E.A."/>
            <person name="Goncalves P.R."/>
            <person name="Grangeiro T.B."/>
            <person name="Grattapaglia D."/>
            <person name="Grisard E.C."/>
            <person name="Guimaraes C.T."/>
            <person name="Hanna E.S."/>
            <person name="Hungria M."/>
            <person name="Jardim S.N."/>
            <person name="Laurino J."/>
            <person name="Leoi L.C.T."/>
            <person name="Fassarella L."/>
            <person name="Lima A."/>
            <person name="Loureiro M.F."/>
            <person name="Lyra M.C.P."/>
            <person name="Macedo M."/>
            <person name="Madeira H.M.F."/>
            <person name="Manfio G.P."/>
            <person name="Maranhao A.Q."/>
            <person name="Martins W.S."/>
            <person name="di Mauro S.M.Z."/>
            <person name="de Medeiros S.R.B."/>
            <person name="Meissner R.D.V."/>
            <person name="Menck C.F.M."/>
            <person name="Moreira M.A.M."/>
            <person name="Nascimento F.F."/>
            <person name="Nicolas M.F."/>
            <person name="Oliveira J.G."/>
            <person name="Oliveira S.C."/>
            <person name="Paixao R.F.C."/>
            <person name="Parente J.A."/>
            <person name="Pedrosa F.O."/>
            <person name="Pena S.J.D."/>
            <person name="Perreira J.O."/>
            <person name="Perreira M."/>
            <person name="Pinto L.S.R.C."/>
            <person name="Pinto L.S."/>
            <person name="Porto J.I.R."/>
            <person name="Potrich D.P."/>
            <person name="Neto C.E.R."/>
            <person name="Reis A.M.M."/>
            <person name="Rigo L.U."/>
            <person name="Rondinelli E."/>
            <person name="dos Santos E.B.P."/>
            <person name="Santos F.R."/>
            <person name="Schneider M.P.C."/>
            <person name="Seuanez H.N."/>
            <person name="Silva A.M.R."/>
            <person name="da Silva A.L.C."/>
            <person name="Silva D.W."/>
            <person name="Silva R."/>
            <person name="Simoes I.C."/>
            <person name="Simon D."/>
            <person name="Soares C.M.A."/>
            <person name="Soares R.B.A."/>
            <person name="Souza E.M."/>
            <person name="Souza K.R.L."/>
            <person name="Souza R.C."/>
            <person name="Steffens M.B.R."/>
            <person name="Steindel M."/>
            <person name="Teixeira S.R."/>
            <person name="Urmenyi T."/>
            <person name="Vettore A."/>
            <person name="Wassem R."/>
            <person name="Zaha A."/>
            <person name="Simpson A.J.G."/>
        </authorList>
    </citation>
    <scope>NUCLEOTIDE SEQUENCE [LARGE SCALE GENOMIC DNA]</scope>
    <source>
        <strain evidence="2">ATCC 12472 / DSM 30191 / JCM 1249 / NBRC 12614 / NCIMB 9131 / NCTC 9757</strain>
    </source>
</reference>
<dbReference type="EMBL" id="AE016825">
    <property type="protein sequence ID" value="AAQ58922.1"/>
    <property type="molecule type" value="Genomic_DNA"/>
</dbReference>
<organism evidence="1 2">
    <name type="scientific">Chromobacterium violaceum (strain ATCC 12472 / DSM 30191 / JCM 1249 / CCUG 213 / NBRC 12614 / NCIMB 9131 / NCTC 9757 / MK)</name>
    <dbReference type="NCBI Taxonomy" id="243365"/>
    <lineage>
        <taxon>Bacteria</taxon>
        <taxon>Pseudomonadati</taxon>
        <taxon>Pseudomonadota</taxon>
        <taxon>Betaproteobacteria</taxon>
        <taxon>Neisseriales</taxon>
        <taxon>Chromobacteriaceae</taxon>
        <taxon>Chromobacterium</taxon>
    </lineage>
</organism>
<dbReference type="KEGG" id="cvi:CV_1247"/>
<name>Q7NYM6_CHRVO</name>
<protein>
    <submittedName>
        <fullName evidence="1">Uncharacterized protein</fullName>
    </submittedName>
</protein>
<dbReference type="AlphaFoldDB" id="Q7NYM6"/>
<evidence type="ECO:0000313" key="2">
    <source>
        <dbReference type="Proteomes" id="UP000001424"/>
    </source>
</evidence>
<keyword evidence="2" id="KW-1185">Reference proteome</keyword>
<dbReference type="Proteomes" id="UP000001424">
    <property type="component" value="Chromosome"/>
</dbReference>
<dbReference type="HOGENOM" id="CLU_2166506_0_0_4"/>
<sequence length="110" mass="12741">MGLTVVSDCAEKVVPSGEDFWVKNEIKTFLEYEICIRNERKLNSEYVDRLLGIISEIDQLEEQWGYEKDICNTSEVIISKIQFGMKWSEAFESIAPDAKFRVEATSPHFQ</sequence>
<gene>
    <name evidence="1" type="ordered locus">CV_1247</name>
</gene>
<accession>Q7NYM6</accession>